<dbReference type="PROSITE" id="PS00194">
    <property type="entry name" value="THIOREDOXIN_1"/>
    <property type="match status" value="1"/>
</dbReference>
<accession>A0A833GYP3</accession>
<name>A0A833GYP3_9LEPT</name>
<feature type="site" description="Contributes to redox potential value" evidence="8">
    <location>
        <position position="30"/>
    </location>
</feature>
<dbReference type="InterPro" id="IPR013766">
    <property type="entry name" value="Thioredoxin_domain"/>
</dbReference>
<evidence type="ECO:0000256" key="9">
    <source>
        <dbReference type="PIRSR" id="PIRSR000077-4"/>
    </source>
</evidence>
<comment type="similarity">
    <text evidence="1 7">Belongs to the thioredoxin family.</text>
</comment>
<evidence type="ECO:0000256" key="5">
    <source>
        <dbReference type="ARBA" id="ARBA00023284"/>
    </source>
</evidence>
<dbReference type="InterPro" id="IPR036249">
    <property type="entry name" value="Thioredoxin-like_sf"/>
</dbReference>
<dbReference type="Gene3D" id="3.40.30.10">
    <property type="entry name" value="Glutaredoxin"/>
    <property type="match status" value="1"/>
</dbReference>
<reference evidence="11 12" key="1">
    <citation type="submission" date="2019-10" db="EMBL/GenBank/DDBJ databases">
        <title>Extracellular Electron Transfer in a Candidatus Methanoperedens spp. Enrichment Culture.</title>
        <authorList>
            <person name="Berger S."/>
            <person name="Rangel Shaw D."/>
            <person name="Berben T."/>
            <person name="In 'T Zandt M."/>
            <person name="Frank J."/>
            <person name="Reimann J."/>
            <person name="Jetten M.S.M."/>
            <person name="Welte C.U."/>
        </authorList>
    </citation>
    <scope>NUCLEOTIDE SEQUENCE [LARGE SCALE GENOMIC DNA]</scope>
    <source>
        <strain evidence="11">SB12</strain>
    </source>
</reference>
<dbReference type="Proteomes" id="UP000460298">
    <property type="component" value="Unassembled WGS sequence"/>
</dbReference>
<feature type="site" description="Deprotonates C-terminal active site Cys" evidence="8">
    <location>
        <position position="22"/>
    </location>
</feature>
<evidence type="ECO:0000313" key="12">
    <source>
        <dbReference type="Proteomes" id="UP000460298"/>
    </source>
</evidence>
<evidence type="ECO:0000256" key="3">
    <source>
        <dbReference type="ARBA" id="ARBA00022982"/>
    </source>
</evidence>
<feature type="site" description="Contributes to redox potential value" evidence="8">
    <location>
        <position position="29"/>
    </location>
</feature>
<evidence type="ECO:0000259" key="10">
    <source>
        <dbReference type="PROSITE" id="PS51352"/>
    </source>
</evidence>
<feature type="active site" description="Nucleophile" evidence="8">
    <location>
        <position position="28"/>
    </location>
</feature>
<dbReference type="NCBIfam" id="TIGR01068">
    <property type="entry name" value="thioredoxin"/>
    <property type="match status" value="1"/>
</dbReference>
<feature type="active site" description="Nucleophile" evidence="8">
    <location>
        <position position="31"/>
    </location>
</feature>
<feature type="disulfide bond" description="Redox-active" evidence="9">
    <location>
        <begin position="28"/>
        <end position="31"/>
    </location>
</feature>
<dbReference type="SUPFAM" id="SSF52833">
    <property type="entry name" value="Thioredoxin-like"/>
    <property type="match status" value="1"/>
</dbReference>
<protein>
    <recommendedName>
        <fullName evidence="6 7">Thioredoxin</fullName>
    </recommendedName>
</protein>
<dbReference type="PIRSF" id="PIRSF000077">
    <property type="entry name" value="Thioredoxin"/>
    <property type="match status" value="1"/>
</dbReference>
<dbReference type="Pfam" id="PF00085">
    <property type="entry name" value="Thioredoxin"/>
    <property type="match status" value="1"/>
</dbReference>
<keyword evidence="5 9" id="KW-0676">Redox-active center</keyword>
<comment type="caution">
    <text evidence="11">The sequence shown here is derived from an EMBL/GenBank/DDBJ whole genome shotgun (WGS) entry which is preliminary data.</text>
</comment>
<organism evidence="11 12">
    <name type="scientific">Leptonema illini</name>
    <dbReference type="NCBI Taxonomy" id="183"/>
    <lineage>
        <taxon>Bacteria</taxon>
        <taxon>Pseudomonadati</taxon>
        <taxon>Spirochaetota</taxon>
        <taxon>Spirochaetia</taxon>
        <taxon>Leptospirales</taxon>
        <taxon>Leptospiraceae</taxon>
        <taxon>Leptonema</taxon>
    </lineage>
</organism>
<dbReference type="PANTHER" id="PTHR45663:SF11">
    <property type="entry name" value="GEO12009P1"/>
    <property type="match status" value="1"/>
</dbReference>
<dbReference type="PROSITE" id="PS51352">
    <property type="entry name" value="THIOREDOXIN_2"/>
    <property type="match status" value="1"/>
</dbReference>
<evidence type="ECO:0000256" key="8">
    <source>
        <dbReference type="PIRSR" id="PIRSR000077-1"/>
    </source>
</evidence>
<dbReference type="CDD" id="cd02947">
    <property type="entry name" value="TRX_family"/>
    <property type="match status" value="1"/>
</dbReference>
<feature type="domain" description="Thioredoxin" evidence="10">
    <location>
        <begin position="1"/>
        <end position="103"/>
    </location>
</feature>
<dbReference type="GO" id="GO:0005737">
    <property type="term" value="C:cytoplasm"/>
    <property type="evidence" value="ECO:0007669"/>
    <property type="project" value="TreeGrafter"/>
</dbReference>
<evidence type="ECO:0000256" key="7">
    <source>
        <dbReference type="PIRNR" id="PIRNR000077"/>
    </source>
</evidence>
<dbReference type="GO" id="GO:0015035">
    <property type="term" value="F:protein-disulfide reductase activity"/>
    <property type="evidence" value="ECO:0007669"/>
    <property type="project" value="UniProtKB-UniRule"/>
</dbReference>
<dbReference type="PANTHER" id="PTHR45663">
    <property type="entry name" value="GEO12009P1"/>
    <property type="match status" value="1"/>
</dbReference>
<gene>
    <name evidence="11" type="primary">trxA</name>
    <name evidence="11" type="ORF">F9K24_17895</name>
</gene>
<evidence type="ECO:0000256" key="1">
    <source>
        <dbReference type="ARBA" id="ARBA00008987"/>
    </source>
</evidence>
<evidence type="ECO:0000313" key="11">
    <source>
        <dbReference type="EMBL" id="KAB2930063.1"/>
    </source>
</evidence>
<evidence type="ECO:0000256" key="2">
    <source>
        <dbReference type="ARBA" id="ARBA00022448"/>
    </source>
</evidence>
<proteinExistence type="inferred from homology"/>
<dbReference type="InterPro" id="IPR005746">
    <property type="entry name" value="Thioredoxin"/>
</dbReference>
<dbReference type="AlphaFoldDB" id="A0A833GYP3"/>
<dbReference type="InterPro" id="IPR017937">
    <property type="entry name" value="Thioredoxin_CS"/>
</dbReference>
<dbReference type="FunFam" id="3.40.30.10:FF:000001">
    <property type="entry name" value="Thioredoxin"/>
    <property type="match status" value="1"/>
</dbReference>
<keyword evidence="4 9" id="KW-1015">Disulfide bond</keyword>
<dbReference type="PRINTS" id="PR00421">
    <property type="entry name" value="THIOREDOXIN"/>
</dbReference>
<dbReference type="EMBL" id="WBUI01000023">
    <property type="protein sequence ID" value="KAB2930063.1"/>
    <property type="molecule type" value="Genomic_DNA"/>
</dbReference>
<keyword evidence="2" id="KW-0813">Transport</keyword>
<sequence>MEKLPARFDDLITQHELPVLVDFWAEWCGPCHMLAPVVKELARQWKGRVTVIKINTDEKPELSQRFGISSIPTLILFKNGREVHRLSGAAPIERLRTEFEPHL</sequence>
<evidence type="ECO:0000256" key="6">
    <source>
        <dbReference type="NCBIfam" id="TIGR01068"/>
    </source>
</evidence>
<keyword evidence="3" id="KW-0249">Electron transport</keyword>
<evidence type="ECO:0000256" key="4">
    <source>
        <dbReference type="ARBA" id="ARBA00023157"/>
    </source>
</evidence>